<dbReference type="Pfam" id="PF08808">
    <property type="entry name" value="RES"/>
    <property type="match status" value="1"/>
</dbReference>
<reference evidence="2 3" key="1">
    <citation type="submission" date="2020-08" db="EMBL/GenBank/DDBJ databases">
        <title>Acidobacteriota in marine sediments use diverse sulfur dissimilation pathways.</title>
        <authorList>
            <person name="Wasmund K."/>
        </authorList>
    </citation>
    <scope>NUCLEOTIDE SEQUENCE [LARGE SCALE GENOMIC DNA]</scope>
    <source>
        <strain evidence="2">MAG AM3-A</strain>
    </source>
</reference>
<dbReference type="InterPro" id="IPR014914">
    <property type="entry name" value="RES_dom"/>
</dbReference>
<dbReference type="EMBL" id="JACXWA010000082">
    <property type="protein sequence ID" value="MBD3870711.1"/>
    <property type="molecule type" value="Genomic_DNA"/>
</dbReference>
<evidence type="ECO:0000259" key="1">
    <source>
        <dbReference type="SMART" id="SM00953"/>
    </source>
</evidence>
<name>A0A8J7C5A6_9BACT</name>
<feature type="domain" description="RES" evidence="1">
    <location>
        <begin position="15"/>
        <end position="139"/>
    </location>
</feature>
<sequence>MTSWRVVSERFASRAFEGEGARRAGGRWNGAGRAAVYTAATTSLGLLETLVHADLGLLPFYLTIPVTFHADLVETVDLGELHSNWNSVPAPPQLQRMGDDWLIAGRSCILEVPSVIVPHESNFILNPLHPDFRSLEIGEPIALETDPRLHSYEFRIPNSKFLILDIPSHETRNIELPTICSGLSTPKKSRMVTGRSRMLVLALATFCDESRVPGTRSRAIEWSPDQAQGLRSMVGLPVEPSTEAEALR</sequence>
<gene>
    <name evidence="2" type="ORF">IFJ97_05055</name>
</gene>
<dbReference type="SMART" id="SM00953">
    <property type="entry name" value="RES"/>
    <property type="match status" value="1"/>
</dbReference>
<evidence type="ECO:0000313" key="3">
    <source>
        <dbReference type="Proteomes" id="UP000598633"/>
    </source>
</evidence>
<comment type="caution">
    <text evidence="2">The sequence shown here is derived from an EMBL/GenBank/DDBJ whole genome shotgun (WGS) entry which is preliminary data.</text>
</comment>
<accession>A0A8J7C5A6</accession>
<proteinExistence type="predicted"/>
<organism evidence="2 3">
    <name type="scientific">Candidatus Sulfomarinibacter kjeldsenii</name>
    <dbReference type="NCBI Taxonomy" id="2885994"/>
    <lineage>
        <taxon>Bacteria</taxon>
        <taxon>Pseudomonadati</taxon>
        <taxon>Acidobacteriota</taxon>
        <taxon>Thermoanaerobaculia</taxon>
        <taxon>Thermoanaerobaculales</taxon>
        <taxon>Candidatus Sulfomarinibacteraceae</taxon>
        <taxon>Candidatus Sulfomarinibacter</taxon>
    </lineage>
</organism>
<protein>
    <submittedName>
        <fullName evidence="2">RES domain-containing protein</fullName>
    </submittedName>
</protein>
<evidence type="ECO:0000313" key="2">
    <source>
        <dbReference type="EMBL" id="MBD3870711.1"/>
    </source>
</evidence>
<dbReference type="AlphaFoldDB" id="A0A8J7C5A6"/>
<dbReference type="Proteomes" id="UP000598633">
    <property type="component" value="Unassembled WGS sequence"/>
</dbReference>